<keyword evidence="5" id="KW-0560">Oxidoreductase</keyword>
<dbReference type="GO" id="GO:0016705">
    <property type="term" value="F:oxidoreductase activity, acting on paired donors, with incorporation or reduction of molecular oxygen"/>
    <property type="evidence" value="ECO:0007669"/>
    <property type="project" value="InterPro"/>
</dbReference>
<dbReference type="Proteomes" id="UP000054279">
    <property type="component" value="Unassembled WGS sequence"/>
</dbReference>
<dbReference type="InterPro" id="IPR050364">
    <property type="entry name" value="Cytochrome_P450_fung"/>
</dbReference>
<comment type="similarity">
    <text evidence="2">Belongs to the cytochrome P450 family.</text>
</comment>
<evidence type="ECO:0000256" key="4">
    <source>
        <dbReference type="ARBA" id="ARBA00022723"/>
    </source>
</evidence>
<dbReference type="PANTHER" id="PTHR46300:SF7">
    <property type="entry name" value="P450, PUTATIVE (EUROFUNG)-RELATED"/>
    <property type="match status" value="1"/>
</dbReference>
<accession>A0A0C9UJ45</accession>
<evidence type="ECO:0000256" key="7">
    <source>
        <dbReference type="ARBA" id="ARBA00023033"/>
    </source>
</evidence>
<dbReference type="InterPro" id="IPR036396">
    <property type="entry name" value="Cyt_P450_sf"/>
</dbReference>
<evidence type="ECO:0000256" key="3">
    <source>
        <dbReference type="ARBA" id="ARBA00022617"/>
    </source>
</evidence>
<evidence type="ECO:0008006" key="10">
    <source>
        <dbReference type="Google" id="ProtNLM"/>
    </source>
</evidence>
<sequence length="136" mass="15709">MLQMSGWDFAFSNKAYGHRWRSHRQVFHQHFNMNMVTKYRAVQLKNTRSLLLRLLDTPDAGIIDNLRSSVAGTILEVVYGYNVASADDYFFQTTERSMTAFIEAVQPGKFLVETFPLLRHIPSWFSGAGFKRLAEQ</sequence>
<dbReference type="GO" id="GO:0005506">
    <property type="term" value="F:iron ion binding"/>
    <property type="evidence" value="ECO:0007669"/>
    <property type="project" value="InterPro"/>
</dbReference>
<evidence type="ECO:0000256" key="2">
    <source>
        <dbReference type="ARBA" id="ARBA00010617"/>
    </source>
</evidence>
<evidence type="ECO:0000313" key="9">
    <source>
        <dbReference type="Proteomes" id="UP000054279"/>
    </source>
</evidence>
<evidence type="ECO:0000256" key="6">
    <source>
        <dbReference type="ARBA" id="ARBA00023004"/>
    </source>
</evidence>
<dbReference type="OrthoDB" id="1055148at2759"/>
<name>A0A0C9UJ45_SPHS4</name>
<organism evidence="8 9">
    <name type="scientific">Sphaerobolus stellatus (strain SS14)</name>
    <dbReference type="NCBI Taxonomy" id="990650"/>
    <lineage>
        <taxon>Eukaryota</taxon>
        <taxon>Fungi</taxon>
        <taxon>Dikarya</taxon>
        <taxon>Basidiomycota</taxon>
        <taxon>Agaricomycotina</taxon>
        <taxon>Agaricomycetes</taxon>
        <taxon>Phallomycetidae</taxon>
        <taxon>Geastrales</taxon>
        <taxon>Sphaerobolaceae</taxon>
        <taxon>Sphaerobolus</taxon>
    </lineage>
</organism>
<keyword evidence="6" id="KW-0408">Iron</keyword>
<evidence type="ECO:0000313" key="8">
    <source>
        <dbReference type="EMBL" id="KIJ25391.1"/>
    </source>
</evidence>
<gene>
    <name evidence="8" type="ORF">M422DRAFT_273673</name>
</gene>
<evidence type="ECO:0000256" key="5">
    <source>
        <dbReference type="ARBA" id="ARBA00023002"/>
    </source>
</evidence>
<dbReference type="SUPFAM" id="SSF48264">
    <property type="entry name" value="Cytochrome P450"/>
    <property type="match status" value="1"/>
</dbReference>
<dbReference type="HOGENOM" id="CLU_2055380_0_0_1"/>
<dbReference type="PANTHER" id="PTHR46300">
    <property type="entry name" value="P450, PUTATIVE (EUROFUNG)-RELATED-RELATED"/>
    <property type="match status" value="1"/>
</dbReference>
<keyword evidence="7" id="KW-0503">Monooxygenase</keyword>
<dbReference type="Gene3D" id="1.10.630.10">
    <property type="entry name" value="Cytochrome P450"/>
    <property type="match status" value="1"/>
</dbReference>
<comment type="cofactor">
    <cofactor evidence="1">
        <name>heme</name>
        <dbReference type="ChEBI" id="CHEBI:30413"/>
    </cofactor>
</comment>
<dbReference type="GO" id="GO:0004497">
    <property type="term" value="F:monooxygenase activity"/>
    <property type="evidence" value="ECO:0007669"/>
    <property type="project" value="UniProtKB-KW"/>
</dbReference>
<protein>
    <recommendedName>
        <fullName evidence="10">Cytochrome P450</fullName>
    </recommendedName>
</protein>
<evidence type="ECO:0000256" key="1">
    <source>
        <dbReference type="ARBA" id="ARBA00001971"/>
    </source>
</evidence>
<dbReference type="GO" id="GO:0020037">
    <property type="term" value="F:heme binding"/>
    <property type="evidence" value="ECO:0007669"/>
    <property type="project" value="InterPro"/>
</dbReference>
<reference evidence="8 9" key="1">
    <citation type="submission" date="2014-06" db="EMBL/GenBank/DDBJ databases">
        <title>Evolutionary Origins and Diversification of the Mycorrhizal Mutualists.</title>
        <authorList>
            <consortium name="DOE Joint Genome Institute"/>
            <consortium name="Mycorrhizal Genomics Consortium"/>
            <person name="Kohler A."/>
            <person name="Kuo A."/>
            <person name="Nagy L.G."/>
            <person name="Floudas D."/>
            <person name="Copeland A."/>
            <person name="Barry K.W."/>
            <person name="Cichocki N."/>
            <person name="Veneault-Fourrey C."/>
            <person name="LaButti K."/>
            <person name="Lindquist E.A."/>
            <person name="Lipzen A."/>
            <person name="Lundell T."/>
            <person name="Morin E."/>
            <person name="Murat C."/>
            <person name="Riley R."/>
            <person name="Ohm R."/>
            <person name="Sun H."/>
            <person name="Tunlid A."/>
            <person name="Henrissat B."/>
            <person name="Grigoriev I.V."/>
            <person name="Hibbett D.S."/>
            <person name="Martin F."/>
        </authorList>
    </citation>
    <scope>NUCLEOTIDE SEQUENCE [LARGE SCALE GENOMIC DNA]</scope>
    <source>
        <strain evidence="8 9">SS14</strain>
    </source>
</reference>
<keyword evidence="9" id="KW-1185">Reference proteome</keyword>
<keyword evidence="3" id="KW-0349">Heme</keyword>
<keyword evidence="4" id="KW-0479">Metal-binding</keyword>
<dbReference type="AlphaFoldDB" id="A0A0C9UJ45"/>
<proteinExistence type="inferred from homology"/>
<dbReference type="EMBL" id="KN837418">
    <property type="protein sequence ID" value="KIJ25391.1"/>
    <property type="molecule type" value="Genomic_DNA"/>
</dbReference>